<dbReference type="GO" id="GO:0005975">
    <property type="term" value="P:carbohydrate metabolic process"/>
    <property type="evidence" value="ECO:0007669"/>
    <property type="project" value="InterPro"/>
</dbReference>
<dbReference type="Pfam" id="PF16355">
    <property type="entry name" value="DUF4982"/>
    <property type="match status" value="1"/>
</dbReference>
<dbReference type="Gene3D" id="2.60.40.10">
    <property type="entry name" value="Immunoglobulins"/>
    <property type="match status" value="3"/>
</dbReference>
<reference evidence="10 11" key="1">
    <citation type="submission" date="2018-09" db="EMBL/GenBank/DDBJ databases">
        <title>Genomic Encyclopedia of Archaeal and Bacterial Type Strains, Phase II (KMG-II): from individual species to whole genera.</title>
        <authorList>
            <person name="Goeker M."/>
        </authorList>
    </citation>
    <scope>NUCLEOTIDE SEQUENCE [LARGE SCALE GENOMIC DNA]</scope>
    <source>
        <strain evidence="10 11">DSM 17008</strain>
    </source>
</reference>
<dbReference type="SUPFAM" id="SSF49785">
    <property type="entry name" value="Galactose-binding domain-like"/>
    <property type="match status" value="1"/>
</dbReference>
<evidence type="ECO:0000256" key="1">
    <source>
        <dbReference type="ARBA" id="ARBA00007401"/>
    </source>
</evidence>
<evidence type="ECO:0000313" key="10">
    <source>
        <dbReference type="EMBL" id="RKD71348.1"/>
    </source>
</evidence>
<dbReference type="AlphaFoldDB" id="A0A419V090"/>
<dbReference type="InterPro" id="IPR017853">
    <property type="entry name" value="GH"/>
</dbReference>
<dbReference type="InterPro" id="IPR013783">
    <property type="entry name" value="Ig-like_fold"/>
</dbReference>
<dbReference type="Gene3D" id="3.20.20.80">
    <property type="entry name" value="Glycosidases"/>
    <property type="match status" value="1"/>
</dbReference>
<dbReference type="Pfam" id="PF22666">
    <property type="entry name" value="Glyco_hydro_2_N2"/>
    <property type="match status" value="1"/>
</dbReference>
<dbReference type="PANTHER" id="PTHR42732">
    <property type="entry name" value="BETA-GALACTOSIDASE"/>
    <property type="match status" value="1"/>
</dbReference>
<feature type="domain" description="DUF4982" evidence="7">
    <location>
        <begin position="627"/>
        <end position="687"/>
    </location>
</feature>
<comment type="caution">
    <text evidence="10">The sequence shown here is derived from an EMBL/GenBank/DDBJ whole genome shotgun (WGS) entry which is preliminary data.</text>
</comment>
<evidence type="ECO:0000259" key="9">
    <source>
        <dbReference type="Pfam" id="PF22666"/>
    </source>
</evidence>
<comment type="similarity">
    <text evidence="1">Belongs to the glycosyl hydrolase 2 family.</text>
</comment>
<evidence type="ECO:0000256" key="4">
    <source>
        <dbReference type="SAM" id="MobiDB-lite"/>
    </source>
</evidence>
<evidence type="ECO:0000259" key="8">
    <source>
        <dbReference type="Pfam" id="PF18565"/>
    </source>
</evidence>
<evidence type="ECO:0000256" key="2">
    <source>
        <dbReference type="ARBA" id="ARBA00022801"/>
    </source>
</evidence>
<dbReference type="Proteomes" id="UP000285120">
    <property type="component" value="Unassembled WGS sequence"/>
</dbReference>
<dbReference type="RefSeq" id="WP_170146934.1">
    <property type="nucleotide sequence ID" value="NZ_RAPK01000010.1"/>
</dbReference>
<organism evidence="10 11">
    <name type="scientific">Sinobaca qinghaiensis</name>
    <dbReference type="NCBI Taxonomy" id="342944"/>
    <lineage>
        <taxon>Bacteria</taxon>
        <taxon>Bacillati</taxon>
        <taxon>Bacillota</taxon>
        <taxon>Bacilli</taxon>
        <taxon>Bacillales</taxon>
        <taxon>Sporolactobacillaceae</taxon>
        <taxon>Sinobaca</taxon>
    </lineage>
</organism>
<gene>
    <name evidence="10" type="ORF">ATL39_2744</name>
</gene>
<feature type="domain" description="Glycoside hydrolase family 2 immunoglobulin-like beta-sandwich" evidence="5">
    <location>
        <begin position="162"/>
        <end position="244"/>
    </location>
</feature>
<accession>A0A419V090</accession>
<dbReference type="Gene3D" id="2.60.120.260">
    <property type="entry name" value="Galactose-binding domain-like"/>
    <property type="match status" value="1"/>
</dbReference>
<feature type="domain" description="Beta-mannosidase-like galactose-binding" evidence="9">
    <location>
        <begin position="50"/>
        <end position="125"/>
    </location>
</feature>
<feature type="domain" description="Glycoside hydrolase family 2" evidence="8">
    <location>
        <begin position="701"/>
        <end position="803"/>
    </location>
</feature>
<feature type="domain" description="Glycoside hydrolase family 2 catalytic" evidence="6">
    <location>
        <begin position="253"/>
        <end position="458"/>
    </location>
</feature>
<feature type="region of interest" description="Disordered" evidence="4">
    <location>
        <begin position="425"/>
        <end position="444"/>
    </location>
</feature>
<dbReference type="InterPro" id="IPR040605">
    <property type="entry name" value="Glyco_hydro2_dom5"/>
</dbReference>
<dbReference type="PRINTS" id="PR00132">
    <property type="entry name" value="GLHYDRLASE2"/>
</dbReference>
<dbReference type="SUPFAM" id="SSF49303">
    <property type="entry name" value="beta-Galactosidase/glucuronidase domain"/>
    <property type="match status" value="1"/>
</dbReference>
<dbReference type="Pfam" id="PF02836">
    <property type="entry name" value="Glyco_hydro_2_C"/>
    <property type="match status" value="1"/>
</dbReference>
<sequence>MKKHAFHLDWEFRKEAAEEWKDIILPHDAMLTETRDAGCENGANTGYFPGGKYRYRKKFQIPESRDAENVILEFEGVYCNSEVFINGEKAGGHRYGYTNFYIDITDFIYTDREKYNEILVKVDNSKEPNSRWYTGSGIYRPVHLFTGGKAYIHPNKVKITAENGDIAVETNYVSSNENISVHTEILYNNELVVISNTAESGVQQLKIPHANKWSAESPNLYHCRISLLEDGEILDSHETEFGIRSISVSAREGLRINGEEVKLRGACIHHDNGILGAATYEDAEKRRIKILKEAGFNAVRAGHNPLSKAILQACDRYGLYVIDETFDQWYIPKTKYDYASIFEEDWKMDTTAMVEKDYNHPSVIMYSIGNEVSETVNERGIELTEKQADKVRELDPTRPVTIGINLFLNGFAKLGMGIYSEEKIDKKEKKDKSPKKEKKNQASGSEFINNMMTAMGSFMNNFGRLPLVDKATRDAFAKVDVAGYNYGSGRYRMESRKHPDRVIAGSETFPGDLAKNWKMVKKFPYLIGDFMWTGFDYLGEAGLGASTYPGQENSNPKPYPWLLFGGGVIDITGYQTPQAAYNKVVWGLIDRPIIAVEPVHYYPAKPVESMWRHSDGLASWSWDDCEGKKATVEVYSAAPQVELFLNGKSMGSKKAGEANKYKAVFKNIPYEKGTLTAVSKDKKGKELSKSQLESAGSSLRLQVGAERSSLQANGQDLAYIDIAFTDDQGIVKVLENRTITVEVEGPGDLIGFGSANPYTEESFLDPFQMPYRGRAQAIVRTAVNPGTIKVYITAEGCEPAEVQIAVNESWTVHKRETVLVE</sequence>
<dbReference type="InterPro" id="IPR006103">
    <property type="entry name" value="Glyco_hydro_2_cat"/>
</dbReference>
<dbReference type="InterPro" id="IPR036156">
    <property type="entry name" value="Beta-gal/glucu_dom_sf"/>
</dbReference>
<name>A0A419V090_9BACL</name>
<evidence type="ECO:0000313" key="11">
    <source>
        <dbReference type="Proteomes" id="UP000285120"/>
    </source>
</evidence>
<dbReference type="InterPro" id="IPR054593">
    <property type="entry name" value="Beta-mannosidase-like_N2"/>
</dbReference>
<dbReference type="InterPro" id="IPR051913">
    <property type="entry name" value="GH2_Domain-Containing"/>
</dbReference>
<evidence type="ECO:0000259" key="6">
    <source>
        <dbReference type="Pfam" id="PF02836"/>
    </source>
</evidence>
<evidence type="ECO:0000259" key="7">
    <source>
        <dbReference type="Pfam" id="PF16355"/>
    </source>
</evidence>
<dbReference type="Pfam" id="PF00703">
    <property type="entry name" value="Glyco_hydro_2"/>
    <property type="match status" value="1"/>
</dbReference>
<protein>
    <submittedName>
        <fullName evidence="10">Glycosyl hydrolase family 2</fullName>
    </submittedName>
</protein>
<dbReference type="InterPro" id="IPR032311">
    <property type="entry name" value="DUF4982"/>
</dbReference>
<keyword evidence="3" id="KW-0326">Glycosidase</keyword>
<dbReference type="Pfam" id="PF18565">
    <property type="entry name" value="Glyco_hydro2_C5"/>
    <property type="match status" value="1"/>
</dbReference>
<dbReference type="InterPro" id="IPR006102">
    <property type="entry name" value="Ig-like_GH2"/>
</dbReference>
<dbReference type="EMBL" id="RAPK01000010">
    <property type="protein sequence ID" value="RKD71348.1"/>
    <property type="molecule type" value="Genomic_DNA"/>
</dbReference>
<dbReference type="SUPFAM" id="SSF51445">
    <property type="entry name" value="(Trans)glycosidases"/>
    <property type="match status" value="1"/>
</dbReference>
<dbReference type="InterPro" id="IPR008979">
    <property type="entry name" value="Galactose-bd-like_sf"/>
</dbReference>
<dbReference type="InterPro" id="IPR006101">
    <property type="entry name" value="Glyco_hydro_2"/>
</dbReference>
<keyword evidence="2 10" id="KW-0378">Hydrolase</keyword>
<proteinExistence type="inferred from homology"/>
<evidence type="ECO:0000259" key="5">
    <source>
        <dbReference type="Pfam" id="PF00703"/>
    </source>
</evidence>
<dbReference type="PANTHER" id="PTHR42732:SF1">
    <property type="entry name" value="BETA-MANNOSIDASE"/>
    <property type="match status" value="1"/>
</dbReference>
<keyword evidence="11" id="KW-1185">Reference proteome</keyword>
<evidence type="ECO:0000256" key="3">
    <source>
        <dbReference type="ARBA" id="ARBA00023295"/>
    </source>
</evidence>
<dbReference type="GO" id="GO:0004553">
    <property type="term" value="F:hydrolase activity, hydrolyzing O-glycosyl compounds"/>
    <property type="evidence" value="ECO:0007669"/>
    <property type="project" value="InterPro"/>
</dbReference>